<accession>A0A327Z6C2</accession>
<evidence type="ECO:0000313" key="2">
    <source>
        <dbReference type="EMBL" id="RAK29806.1"/>
    </source>
</evidence>
<dbReference type="Pfam" id="PF12697">
    <property type="entry name" value="Abhydrolase_6"/>
    <property type="match status" value="1"/>
</dbReference>
<dbReference type="EMBL" id="QLMJ01000017">
    <property type="protein sequence ID" value="RAK29806.1"/>
    <property type="molecule type" value="Genomic_DNA"/>
</dbReference>
<proteinExistence type="predicted"/>
<comment type="caution">
    <text evidence="2">The sequence shown here is derived from an EMBL/GenBank/DDBJ whole genome shotgun (WGS) entry which is preliminary data.</text>
</comment>
<dbReference type="InterPro" id="IPR029058">
    <property type="entry name" value="AB_hydrolase_fold"/>
</dbReference>
<dbReference type="PANTHER" id="PTHR46438:SF11">
    <property type="entry name" value="LIPASE-RELATED"/>
    <property type="match status" value="1"/>
</dbReference>
<dbReference type="RefSeq" id="WP_111652762.1">
    <property type="nucleotide sequence ID" value="NZ_QLMJ01000017.1"/>
</dbReference>
<organism evidence="2 3">
    <name type="scientific">Actinoplanes lutulentus</name>
    <dbReference type="NCBI Taxonomy" id="1287878"/>
    <lineage>
        <taxon>Bacteria</taxon>
        <taxon>Bacillati</taxon>
        <taxon>Actinomycetota</taxon>
        <taxon>Actinomycetes</taxon>
        <taxon>Micromonosporales</taxon>
        <taxon>Micromonosporaceae</taxon>
        <taxon>Actinoplanes</taxon>
    </lineage>
</organism>
<dbReference type="OrthoDB" id="63519at2"/>
<feature type="domain" description="AB hydrolase-1" evidence="1">
    <location>
        <begin position="26"/>
        <end position="287"/>
    </location>
</feature>
<dbReference type="AlphaFoldDB" id="A0A327Z6C2"/>
<gene>
    <name evidence="2" type="ORF">B0I29_117132</name>
</gene>
<dbReference type="InterPro" id="IPR000073">
    <property type="entry name" value="AB_hydrolase_1"/>
</dbReference>
<name>A0A327Z6C2_9ACTN</name>
<dbReference type="SUPFAM" id="SSF53474">
    <property type="entry name" value="alpha/beta-Hydrolases"/>
    <property type="match status" value="1"/>
</dbReference>
<dbReference type="Gene3D" id="3.40.50.1820">
    <property type="entry name" value="alpha/beta hydrolase"/>
    <property type="match status" value="1"/>
</dbReference>
<dbReference type="Proteomes" id="UP000249341">
    <property type="component" value="Unassembled WGS sequence"/>
</dbReference>
<evidence type="ECO:0000259" key="1">
    <source>
        <dbReference type="Pfam" id="PF12697"/>
    </source>
</evidence>
<dbReference type="GO" id="GO:0003824">
    <property type="term" value="F:catalytic activity"/>
    <property type="evidence" value="ECO:0007669"/>
    <property type="project" value="UniProtKB-ARBA"/>
</dbReference>
<protein>
    <submittedName>
        <fullName evidence="2">Pimeloyl-ACP methyl ester carboxylesterase</fullName>
    </submittedName>
</protein>
<sequence>MSKEIFFDVDGGSLAALDHGGAGRPVLLVHGTGHNAAAWEAVAAGLVADHRVVAVDLRGHGHSSADSVNAEQYWRDLAVVVAGLGWERPLLVGHSTGGYAVTAVVAAGLVEAAGICVVDGLVLDDRAGGAAALAEIRTPEMAGQLRRAFGYGRRFDAGQGDAGQGDAGQRDAWIEKQVAGIATDWLNAGADPELVRAVSVRHFIGAVRRPALEEVMVTATASPDAPIFPSVDVYEQVSCPITIVLPEQGFYAPRRAEVAAVVAAAPGRCLVDMPGGHNVVMTHPDLVTSAVRNATLGG</sequence>
<dbReference type="PANTHER" id="PTHR46438">
    <property type="entry name" value="ALPHA/BETA-HYDROLASES SUPERFAMILY PROTEIN"/>
    <property type="match status" value="1"/>
</dbReference>
<keyword evidence="3" id="KW-1185">Reference proteome</keyword>
<evidence type="ECO:0000313" key="3">
    <source>
        <dbReference type="Proteomes" id="UP000249341"/>
    </source>
</evidence>
<reference evidence="2 3" key="1">
    <citation type="submission" date="2018-06" db="EMBL/GenBank/DDBJ databases">
        <title>Genomic Encyclopedia of Type Strains, Phase III (KMG-III): the genomes of soil and plant-associated and newly described type strains.</title>
        <authorList>
            <person name="Whitman W."/>
        </authorList>
    </citation>
    <scope>NUCLEOTIDE SEQUENCE [LARGE SCALE GENOMIC DNA]</scope>
    <source>
        <strain evidence="2 3">CGMCC 4.7090</strain>
    </source>
</reference>